<dbReference type="Proteomes" id="UP000528286">
    <property type="component" value="Unassembled WGS sequence"/>
</dbReference>
<evidence type="ECO:0000256" key="1">
    <source>
        <dbReference type="ARBA" id="ARBA00004651"/>
    </source>
</evidence>
<dbReference type="GO" id="GO:0008360">
    <property type="term" value="P:regulation of cell shape"/>
    <property type="evidence" value="ECO:0007669"/>
    <property type="project" value="UniProtKB-KW"/>
</dbReference>
<comment type="function">
    <text evidence="8">Involved in peptidoglycan biosynthesis. Transports lipid-linked peptidoglycan precursors from the inner to the outer leaflet of the cytoplasmic membrane.</text>
</comment>
<dbReference type="PANTHER" id="PTHR47019">
    <property type="entry name" value="LIPID II FLIPPASE MURJ"/>
    <property type="match status" value="1"/>
</dbReference>
<feature type="transmembrane region" description="Helical" evidence="10">
    <location>
        <begin position="416"/>
        <end position="439"/>
    </location>
</feature>
<evidence type="ECO:0000256" key="3">
    <source>
        <dbReference type="ARBA" id="ARBA00022692"/>
    </source>
</evidence>
<dbReference type="Pfam" id="PF03023">
    <property type="entry name" value="MurJ"/>
    <property type="match status" value="1"/>
</dbReference>
<evidence type="ECO:0000256" key="7">
    <source>
        <dbReference type="ARBA" id="ARBA00023136"/>
    </source>
</evidence>
<evidence type="ECO:0000256" key="10">
    <source>
        <dbReference type="SAM" id="Phobius"/>
    </source>
</evidence>
<feature type="transmembrane region" description="Helical" evidence="10">
    <location>
        <begin position="316"/>
        <end position="336"/>
    </location>
</feature>
<keyword evidence="6 10" id="KW-1133">Transmembrane helix</keyword>
<name>A0A7W6J9Y3_9HYPH</name>
<feature type="transmembrane region" description="Helical" evidence="10">
    <location>
        <begin position="96"/>
        <end position="118"/>
    </location>
</feature>
<evidence type="ECO:0000256" key="5">
    <source>
        <dbReference type="ARBA" id="ARBA00022984"/>
    </source>
</evidence>
<evidence type="ECO:0000256" key="9">
    <source>
        <dbReference type="ARBA" id="ARBA00061532"/>
    </source>
</evidence>
<keyword evidence="12" id="KW-1185">Reference proteome</keyword>
<evidence type="ECO:0000256" key="6">
    <source>
        <dbReference type="ARBA" id="ARBA00022989"/>
    </source>
</evidence>
<protein>
    <submittedName>
        <fullName evidence="11">Putative peptidoglycan lipid II flippase</fullName>
    </submittedName>
</protein>
<dbReference type="InterPro" id="IPR004268">
    <property type="entry name" value="MurJ"/>
</dbReference>
<evidence type="ECO:0000313" key="11">
    <source>
        <dbReference type="EMBL" id="MBB4066543.1"/>
    </source>
</evidence>
<evidence type="ECO:0000256" key="4">
    <source>
        <dbReference type="ARBA" id="ARBA00022960"/>
    </source>
</evidence>
<comment type="subcellular location">
    <subcellularLocation>
        <location evidence="1">Cell membrane</location>
        <topology evidence="1">Multi-pass membrane protein</topology>
    </subcellularLocation>
</comment>
<comment type="caution">
    <text evidence="11">The sequence shown here is derived from an EMBL/GenBank/DDBJ whole genome shotgun (WGS) entry which is preliminary data.</text>
</comment>
<gene>
    <name evidence="11" type="ORF">GGR23_003760</name>
</gene>
<accession>A0A7W6J9Y3</accession>
<keyword evidence="3 10" id="KW-0812">Transmembrane</keyword>
<keyword evidence="4" id="KW-0133">Cell shape</keyword>
<keyword evidence="7 10" id="KW-0472">Membrane</keyword>
<feature type="transmembrane region" description="Helical" evidence="10">
    <location>
        <begin position="196"/>
        <end position="217"/>
    </location>
</feature>
<evidence type="ECO:0000256" key="8">
    <source>
        <dbReference type="ARBA" id="ARBA00060041"/>
    </source>
</evidence>
<feature type="transmembrane region" description="Helical" evidence="10">
    <location>
        <begin position="172"/>
        <end position="190"/>
    </location>
</feature>
<keyword evidence="2" id="KW-1003">Cell membrane</keyword>
<dbReference type="InterPro" id="IPR051050">
    <property type="entry name" value="Lipid_II_flippase_MurJ/MviN"/>
</dbReference>
<evidence type="ECO:0000313" key="12">
    <source>
        <dbReference type="Proteomes" id="UP000528286"/>
    </source>
</evidence>
<dbReference type="PANTHER" id="PTHR47019:SF1">
    <property type="entry name" value="LIPID II FLIPPASE MURJ"/>
    <property type="match status" value="1"/>
</dbReference>
<dbReference type="GO" id="GO:0015648">
    <property type="term" value="F:lipid-linked peptidoglycan transporter activity"/>
    <property type="evidence" value="ECO:0007669"/>
    <property type="project" value="TreeGrafter"/>
</dbReference>
<feature type="transmembrane region" description="Helical" evidence="10">
    <location>
        <begin position="384"/>
        <end position="404"/>
    </location>
</feature>
<dbReference type="GO" id="GO:0005886">
    <property type="term" value="C:plasma membrane"/>
    <property type="evidence" value="ECO:0007669"/>
    <property type="project" value="UniProtKB-SubCell"/>
</dbReference>
<feature type="transmembrane region" description="Helical" evidence="10">
    <location>
        <begin position="471"/>
        <end position="494"/>
    </location>
</feature>
<reference evidence="11 12" key="1">
    <citation type="submission" date="2020-08" db="EMBL/GenBank/DDBJ databases">
        <title>Genomic Encyclopedia of Type Strains, Phase IV (KMG-IV): sequencing the most valuable type-strain genomes for metagenomic binning, comparative biology and taxonomic classification.</title>
        <authorList>
            <person name="Goeker M."/>
        </authorList>
    </citation>
    <scope>NUCLEOTIDE SEQUENCE [LARGE SCALE GENOMIC DNA]</scope>
    <source>
        <strain evidence="11 12">DSM 29853</strain>
    </source>
</reference>
<dbReference type="GO" id="GO:0009252">
    <property type="term" value="P:peptidoglycan biosynthetic process"/>
    <property type="evidence" value="ECO:0007669"/>
    <property type="project" value="UniProtKB-KW"/>
</dbReference>
<dbReference type="AlphaFoldDB" id="A0A7W6J9Y3"/>
<comment type="similarity">
    <text evidence="9">Belongs to the MurJ/MviN family.</text>
</comment>
<keyword evidence="5" id="KW-0573">Peptidoglycan synthesis</keyword>
<dbReference type="EMBL" id="JACIEZ010000010">
    <property type="protein sequence ID" value="MBB4066543.1"/>
    <property type="molecule type" value="Genomic_DNA"/>
</dbReference>
<feature type="transmembrane region" description="Helical" evidence="10">
    <location>
        <begin position="356"/>
        <end position="377"/>
    </location>
</feature>
<dbReference type="GO" id="GO:0034204">
    <property type="term" value="P:lipid translocation"/>
    <property type="evidence" value="ECO:0007669"/>
    <property type="project" value="TreeGrafter"/>
</dbReference>
<feature type="transmembrane region" description="Helical" evidence="10">
    <location>
        <begin position="138"/>
        <end position="160"/>
    </location>
</feature>
<evidence type="ECO:0000256" key="2">
    <source>
        <dbReference type="ARBA" id="ARBA00022475"/>
    </source>
</evidence>
<sequence>MMDNTLDTQDNAPAPPSIKKVAAKLSSGALFSKSLGFVREIFMAHVVGVAALADSFRSSITIILVPLAFLQNESVPAILIPRMQEAGRQGEAAHRLAAMTIALTSIGALLMVLTMIIANLLVDAMLAGVSVAERQTTIYFVHIMAFSMPASVAINCLAAGEIALGKTRVTNARASILNVGVMLGLAMLVLTDEGAMLAIAFTLSFNTLAIWATWSLWREGNLSFERLTAGDVWSETRIFLSRLVPFLPLPAAEQTNIWLERLLASKLTTGAIASMDYARTLTDSALLLVSQPIGLAVLSHGDEDRIKEQSEAITRFVAIVMMPASAFIFVFAPDIVRLIFQRGAFNALGVELTSEALRGISIGLWASTLGWILLRLLNRANRSTLAAGILVASYLANIGINAATATLAEAQTYGTLFLGFGETVRSFVMCASVIIALGTPLSLLRLLARGLIPAAAMALAGLEVIETFDGTLVRLALGLSCYLLAVAIGAALLAPEIFGKLYALAVSRKGTKPDA</sequence>
<proteinExistence type="inferred from homology"/>
<organism evidence="11 12">
    <name type="scientific">Gellertiella hungarica</name>
    <dbReference type="NCBI Taxonomy" id="1572859"/>
    <lineage>
        <taxon>Bacteria</taxon>
        <taxon>Pseudomonadati</taxon>
        <taxon>Pseudomonadota</taxon>
        <taxon>Alphaproteobacteria</taxon>
        <taxon>Hyphomicrobiales</taxon>
        <taxon>Rhizobiaceae</taxon>
        <taxon>Gellertiella</taxon>
    </lineage>
</organism>